<dbReference type="STRING" id="576118.SAMN05216216_101243"/>
<accession>A0A1G9AFK2</accession>
<dbReference type="InterPro" id="IPR016181">
    <property type="entry name" value="Acyl_CoA_acyltransferase"/>
</dbReference>
<evidence type="ECO:0000313" key="3">
    <source>
        <dbReference type="Proteomes" id="UP000199008"/>
    </source>
</evidence>
<evidence type="ECO:0000313" key="2">
    <source>
        <dbReference type="EMBL" id="SDK26003.1"/>
    </source>
</evidence>
<keyword evidence="2" id="KW-0689">Ribosomal protein</keyword>
<sequence>MRIRRASIDEAASIAKVHVDSWRTTYRDIISSSHLNNLSYEQHTELWRDNIGKEDNHVVVAEDENGQIVGFADSWKQESSSAESSGDLTSIYLFEEYQGQGIGKMLLKALFNHFKEMGYEKIFVEVLEDNKTRYFYEHYGAKLIDTAEIKIGGEILNELIYEWDDIDSVLGKLR</sequence>
<dbReference type="Gene3D" id="3.40.630.30">
    <property type="match status" value="1"/>
</dbReference>
<dbReference type="SUPFAM" id="SSF55729">
    <property type="entry name" value="Acyl-CoA N-acyltransferases (Nat)"/>
    <property type="match status" value="1"/>
</dbReference>
<dbReference type="RefSeq" id="WP_092983972.1">
    <property type="nucleotide sequence ID" value="NZ_FNFY01000001.1"/>
</dbReference>
<dbReference type="AlphaFoldDB" id="A0A1G9AFK2"/>
<dbReference type="GO" id="GO:0016747">
    <property type="term" value="F:acyltransferase activity, transferring groups other than amino-acyl groups"/>
    <property type="evidence" value="ECO:0007669"/>
    <property type="project" value="InterPro"/>
</dbReference>
<dbReference type="Proteomes" id="UP000199008">
    <property type="component" value="Unassembled WGS sequence"/>
</dbReference>
<keyword evidence="2" id="KW-0687">Ribonucleoprotein</keyword>
<dbReference type="EMBL" id="FNFY01000001">
    <property type="protein sequence ID" value="SDK26003.1"/>
    <property type="molecule type" value="Genomic_DNA"/>
</dbReference>
<feature type="domain" description="N-acetyltransferase" evidence="1">
    <location>
        <begin position="1"/>
        <end position="162"/>
    </location>
</feature>
<evidence type="ECO:0000259" key="1">
    <source>
        <dbReference type="PROSITE" id="PS51186"/>
    </source>
</evidence>
<reference evidence="3" key="1">
    <citation type="submission" date="2016-10" db="EMBL/GenBank/DDBJ databases">
        <authorList>
            <person name="Varghese N."/>
            <person name="Submissions S."/>
        </authorList>
    </citation>
    <scope>NUCLEOTIDE SEQUENCE [LARGE SCALE GENOMIC DNA]</scope>
    <source>
        <strain evidence="3">CGMCC 1.8895</strain>
    </source>
</reference>
<dbReference type="PANTHER" id="PTHR43617:SF30">
    <property type="entry name" value="HISTONE ACETYLTRANSFERASE"/>
    <property type="match status" value="1"/>
</dbReference>
<proteinExistence type="predicted"/>
<dbReference type="InterPro" id="IPR050276">
    <property type="entry name" value="MshD_Acetyltransferase"/>
</dbReference>
<dbReference type="InterPro" id="IPR000182">
    <property type="entry name" value="GNAT_dom"/>
</dbReference>
<dbReference type="PROSITE" id="PS51186">
    <property type="entry name" value="GNAT"/>
    <property type="match status" value="1"/>
</dbReference>
<name>A0A1G9AFK2_9BACL</name>
<organism evidence="2 3">
    <name type="scientific">Lacicoccus qingdaonensis</name>
    <dbReference type="NCBI Taxonomy" id="576118"/>
    <lineage>
        <taxon>Bacteria</taxon>
        <taxon>Bacillati</taxon>
        <taxon>Bacillota</taxon>
        <taxon>Bacilli</taxon>
        <taxon>Bacillales</taxon>
        <taxon>Salinicoccaceae</taxon>
        <taxon>Lacicoccus</taxon>
    </lineage>
</organism>
<protein>
    <submittedName>
        <fullName evidence="2">Ribosomal protein S18 acetylase RimI</fullName>
    </submittedName>
</protein>
<gene>
    <name evidence="2" type="ORF">SAMN05216216_101243</name>
</gene>
<dbReference type="OrthoDB" id="5292888at2"/>
<dbReference type="GO" id="GO:0005840">
    <property type="term" value="C:ribosome"/>
    <property type="evidence" value="ECO:0007669"/>
    <property type="project" value="UniProtKB-KW"/>
</dbReference>
<dbReference type="PANTHER" id="PTHR43617">
    <property type="entry name" value="L-AMINO ACID N-ACETYLTRANSFERASE"/>
    <property type="match status" value="1"/>
</dbReference>
<keyword evidence="3" id="KW-1185">Reference proteome</keyword>
<dbReference type="CDD" id="cd04301">
    <property type="entry name" value="NAT_SF"/>
    <property type="match status" value="1"/>
</dbReference>
<dbReference type="Pfam" id="PF00583">
    <property type="entry name" value="Acetyltransf_1"/>
    <property type="match status" value="1"/>
</dbReference>